<proteinExistence type="predicted"/>
<sequence length="69" mass="8100">MLEIQRLKGSGNPRGAGRKPADEKWIASFSEFIRMKEENCTREEIMQKLGVSRATFYRYQKLFNETNGR</sequence>
<comment type="caution">
    <text evidence="2">The sequence shown here is derived from an EMBL/GenBank/DDBJ whole genome shotgun (WGS) entry which is preliminary data.</text>
</comment>
<evidence type="ECO:0000313" key="2">
    <source>
        <dbReference type="EMBL" id="HIS31759.1"/>
    </source>
</evidence>
<protein>
    <submittedName>
        <fullName evidence="2">Helix-turn-helix domain-containing protein</fullName>
    </submittedName>
</protein>
<accession>A0A9D1JKV6</accession>
<reference evidence="2" key="2">
    <citation type="journal article" date="2021" name="PeerJ">
        <title>Extensive microbial diversity within the chicken gut microbiome revealed by metagenomics and culture.</title>
        <authorList>
            <person name="Gilroy R."/>
            <person name="Ravi A."/>
            <person name="Getino M."/>
            <person name="Pursley I."/>
            <person name="Horton D.L."/>
            <person name="Alikhan N.F."/>
            <person name="Baker D."/>
            <person name="Gharbi K."/>
            <person name="Hall N."/>
            <person name="Watson M."/>
            <person name="Adriaenssens E.M."/>
            <person name="Foster-Nyarko E."/>
            <person name="Jarju S."/>
            <person name="Secka A."/>
            <person name="Antonio M."/>
            <person name="Oren A."/>
            <person name="Chaudhuri R.R."/>
            <person name="La Ragione R."/>
            <person name="Hildebrand F."/>
            <person name="Pallen M.J."/>
        </authorList>
    </citation>
    <scope>NUCLEOTIDE SEQUENCE</scope>
    <source>
        <strain evidence="2">CHK190-19873</strain>
    </source>
</reference>
<organism evidence="2 3">
    <name type="scientific">Candidatus Limivivens intestinipullorum</name>
    <dbReference type="NCBI Taxonomy" id="2840858"/>
    <lineage>
        <taxon>Bacteria</taxon>
        <taxon>Bacillati</taxon>
        <taxon>Bacillota</taxon>
        <taxon>Clostridia</taxon>
        <taxon>Lachnospirales</taxon>
        <taxon>Lachnospiraceae</taxon>
        <taxon>Lachnospiraceae incertae sedis</taxon>
        <taxon>Candidatus Limivivens</taxon>
    </lineage>
</organism>
<name>A0A9D1JKV6_9FIRM</name>
<reference evidence="2" key="1">
    <citation type="submission" date="2020-10" db="EMBL/GenBank/DDBJ databases">
        <authorList>
            <person name="Gilroy R."/>
        </authorList>
    </citation>
    <scope>NUCLEOTIDE SEQUENCE</scope>
    <source>
        <strain evidence="2">CHK190-19873</strain>
    </source>
</reference>
<dbReference type="Proteomes" id="UP000823935">
    <property type="component" value="Unassembled WGS sequence"/>
</dbReference>
<gene>
    <name evidence="2" type="ORF">IAB44_09485</name>
</gene>
<dbReference type="EMBL" id="DVIQ01000055">
    <property type="protein sequence ID" value="HIS31759.1"/>
    <property type="molecule type" value="Genomic_DNA"/>
</dbReference>
<evidence type="ECO:0000256" key="1">
    <source>
        <dbReference type="SAM" id="MobiDB-lite"/>
    </source>
</evidence>
<evidence type="ECO:0000313" key="3">
    <source>
        <dbReference type="Proteomes" id="UP000823935"/>
    </source>
</evidence>
<dbReference type="Pfam" id="PF13384">
    <property type="entry name" value="HTH_23"/>
    <property type="match status" value="1"/>
</dbReference>
<feature type="region of interest" description="Disordered" evidence="1">
    <location>
        <begin position="1"/>
        <end position="21"/>
    </location>
</feature>
<dbReference type="AlphaFoldDB" id="A0A9D1JKV6"/>